<proteinExistence type="predicted"/>
<dbReference type="InterPro" id="IPR025396">
    <property type="entry name" value="DUF4302"/>
</dbReference>
<comment type="caution">
    <text evidence="2">The sequence shown here is derived from an EMBL/GenBank/DDBJ whole genome shotgun (WGS) entry which is preliminary data.</text>
</comment>
<accession>A0A0D0ELS3</accession>
<evidence type="ECO:0000313" key="2">
    <source>
        <dbReference type="EMBL" id="KIO53125.1"/>
    </source>
</evidence>
<evidence type="ECO:0000313" key="3">
    <source>
        <dbReference type="EMBL" id="OXA83453.1"/>
    </source>
</evidence>
<dbReference type="Proteomes" id="UP000032061">
    <property type="component" value="Unassembled WGS sequence"/>
</dbReference>
<dbReference type="EMBL" id="JPRK01000007">
    <property type="protein sequence ID" value="KIO53125.1"/>
    <property type="molecule type" value="Genomic_DNA"/>
</dbReference>
<feature type="chain" id="PRO_5002209754" description="DUF4302 domain-containing protein" evidence="1">
    <location>
        <begin position="24"/>
        <end position="445"/>
    </location>
</feature>
<name>A0A0D0ELS3_9FLAO</name>
<reference evidence="2 4" key="1">
    <citation type="submission" date="2015-01" db="EMBL/GenBank/DDBJ databases">
        <title>Genome of Flavobacterium hibernum DSM 12611.</title>
        <authorList>
            <person name="Stropko S.J."/>
            <person name="Pipes S.E."/>
            <person name="Newman J.D."/>
        </authorList>
    </citation>
    <scope>NUCLEOTIDE SEQUENCE [LARGE SCALE GENOMIC DNA]</scope>
    <source>
        <strain evidence="2 4">DSM 12611</strain>
    </source>
</reference>
<dbReference type="AlphaFoldDB" id="A0A0D0ELS3"/>
<evidence type="ECO:0000313" key="5">
    <source>
        <dbReference type="Proteomes" id="UP000198302"/>
    </source>
</evidence>
<evidence type="ECO:0000313" key="4">
    <source>
        <dbReference type="Proteomes" id="UP000032061"/>
    </source>
</evidence>
<dbReference type="EMBL" id="MUGX01000045">
    <property type="protein sequence ID" value="OXA83453.1"/>
    <property type="molecule type" value="Genomic_DNA"/>
</dbReference>
<dbReference type="RefSeq" id="WP_041516955.1">
    <property type="nucleotide sequence ID" value="NZ_JPRK01000007.1"/>
</dbReference>
<keyword evidence="1" id="KW-0732">Signal</keyword>
<keyword evidence="5" id="KW-1185">Reference proteome</keyword>
<protein>
    <recommendedName>
        <fullName evidence="6">DUF4302 domain-containing protein</fullName>
    </recommendedName>
</protein>
<dbReference type="OrthoDB" id="1150854at2"/>
<reference evidence="3 5" key="2">
    <citation type="submission" date="2016-11" db="EMBL/GenBank/DDBJ databases">
        <title>Whole genomes of Flavobacteriaceae.</title>
        <authorList>
            <person name="Stine C."/>
            <person name="Li C."/>
            <person name="Tadesse D."/>
        </authorList>
    </citation>
    <scope>NUCLEOTIDE SEQUENCE [LARGE SCALE GENOMIC DNA]</scope>
    <source>
        <strain evidence="3 5">ATCC 51468</strain>
    </source>
</reference>
<gene>
    <name evidence="3" type="ORF">B0A73_22190</name>
    <name evidence="2" type="ORF">IW18_07365</name>
</gene>
<dbReference type="STRING" id="37752.IW18_07365"/>
<evidence type="ECO:0008006" key="6">
    <source>
        <dbReference type="Google" id="ProtNLM"/>
    </source>
</evidence>
<feature type="signal peptide" evidence="1">
    <location>
        <begin position="1"/>
        <end position="23"/>
    </location>
</feature>
<sequence>MKIKNILKYLVVASLAIQLTACTETEVEQKFDATPTERLNARKTELQQVLPTSEFGWKAVYFTDNKQLGGFTHLFKFTPDGKVDMASDFNTDTKIYTSDYGIQLGSTVSLVFTTKNRIHLLSDSNPAAAPTAALVGKGYLGDFQFLYYGQENGELIFKTNRNGQEVRFAKATAQDWTDLPKNFLMIPNVIGRNVYGANRGLEIIDGTTKKTYDFNPFTTITRFTNYTNATEVNGLGIGYSPTGIVVSPAITVGEQKLSNFVYNSTNGSFTATGTNGVSASIKYSDTPFVISDDYKNFAPGQPQKVVGYIAPNLTAAQSNSVLCRTLLDKINAGLPATQSIARVQVIFNNAVNGTYIQYLFNGGKATITHFVTTKVNDTNKTIVLTDAGWTHNAATIAILKDIDAQLTNPDGLYIKKEAFTIVASNKIYTLANASNNGFRITAYQL</sequence>
<dbReference type="Pfam" id="PF14135">
    <property type="entry name" value="DUF4302"/>
    <property type="match status" value="1"/>
</dbReference>
<organism evidence="2 4">
    <name type="scientific">Flavobacterium hibernum</name>
    <dbReference type="NCBI Taxonomy" id="37752"/>
    <lineage>
        <taxon>Bacteria</taxon>
        <taxon>Pseudomonadati</taxon>
        <taxon>Bacteroidota</taxon>
        <taxon>Flavobacteriia</taxon>
        <taxon>Flavobacteriales</taxon>
        <taxon>Flavobacteriaceae</taxon>
        <taxon>Flavobacterium</taxon>
    </lineage>
</organism>
<evidence type="ECO:0000256" key="1">
    <source>
        <dbReference type="SAM" id="SignalP"/>
    </source>
</evidence>
<dbReference type="Proteomes" id="UP000198302">
    <property type="component" value="Unassembled WGS sequence"/>
</dbReference>